<keyword evidence="2" id="KW-1003">Cell membrane</keyword>
<dbReference type="EMBL" id="JBFSOO010000007">
    <property type="protein sequence ID" value="MEZ6853997.1"/>
    <property type="molecule type" value="Genomic_DNA"/>
</dbReference>
<name>A0A8G2F8L0_9BACT</name>
<dbReference type="Gene3D" id="3.90.550.10">
    <property type="entry name" value="Spore Coat Polysaccharide Biosynthesis Protein SpsA, Chain A"/>
    <property type="match status" value="1"/>
</dbReference>
<evidence type="ECO:0000256" key="1">
    <source>
        <dbReference type="ARBA" id="ARBA00004236"/>
    </source>
</evidence>
<keyword evidence="5" id="KW-0472">Membrane</keyword>
<dbReference type="Pfam" id="PF00535">
    <property type="entry name" value="Glycos_transf_2"/>
    <property type="match status" value="1"/>
</dbReference>
<sequence>MDSFSVSVVIPVWHEAAGINERIAHVFQRAAEADVPPAVEVIVADGDPEATTLAAIKHVGVISVKSPQGRAVQMNAGAARATGDVLLFLHADTVLPVRAFDLIRNVFEKSTPAKSSAKAGAFTLSIASDSRFLYLVSMLANWRNRLTRTPYGDQAQFFVRTYFEELSGYAPIPLMEDVDIMRRIRGRNEPVVIINSPVSTSARRWETEGIYKCTLRNVLLRLLYGAGVSAQTLSNWYRAMKG</sequence>
<dbReference type="InterPro" id="IPR029044">
    <property type="entry name" value="Nucleotide-diphossugar_trans"/>
</dbReference>
<evidence type="ECO:0000313" key="7">
    <source>
        <dbReference type="EMBL" id="MEZ6853997.1"/>
    </source>
</evidence>
<gene>
    <name evidence="7" type="ORF">AB2Z07_10735</name>
    <name evidence="8" type="ORF">SAMN05660830_02475</name>
</gene>
<accession>A0A8G2F8L0</accession>
<dbReference type="AlphaFoldDB" id="A0A8G2F8L0"/>
<evidence type="ECO:0000313" key="8">
    <source>
        <dbReference type="EMBL" id="SHJ45971.1"/>
    </source>
</evidence>
<evidence type="ECO:0000256" key="3">
    <source>
        <dbReference type="ARBA" id="ARBA00022676"/>
    </source>
</evidence>
<keyword evidence="4 8" id="KW-0808">Transferase</keyword>
<dbReference type="InterPro" id="IPR026461">
    <property type="entry name" value="Trfase_2_rSAM/seldom_assoc"/>
</dbReference>
<dbReference type="NCBIfam" id="TIGR04283">
    <property type="entry name" value="glyco_like_mftF"/>
    <property type="match status" value="1"/>
</dbReference>
<evidence type="ECO:0000313" key="9">
    <source>
        <dbReference type="Proteomes" id="UP000184001"/>
    </source>
</evidence>
<evidence type="ECO:0000313" key="10">
    <source>
        <dbReference type="Proteomes" id="UP001568358"/>
    </source>
</evidence>
<dbReference type="PANTHER" id="PTHR43646:SF2">
    <property type="entry name" value="GLYCOSYLTRANSFERASE 2-LIKE DOMAIN-CONTAINING PROTEIN"/>
    <property type="match status" value="1"/>
</dbReference>
<dbReference type="InterPro" id="IPR001173">
    <property type="entry name" value="Glyco_trans_2-like"/>
</dbReference>
<dbReference type="Proteomes" id="UP001568358">
    <property type="component" value="Unassembled WGS sequence"/>
</dbReference>
<evidence type="ECO:0000259" key="6">
    <source>
        <dbReference type="Pfam" id="PF00535"/>
    </source>
</evidence>
<organism evidence="8 9">
    <name type="scientific">Halodesulfovibrio aestuarii</name>
    <dbReference type="NCBI Taxonomy" id="126333"/>
    <lineage>
        <taxon>Bacteria</taxon>
        <taxon>Pseudomonadati</taxon>
        <taxon>Thermodesulfobacteriota</taxon>
        <taxon>Desulfovibrionia</taxon>
        <taxon>Desulfovibrionales</taxon>
        <taxon>Desulfovibrionaceae</taxon>
        <taxon>Halodesulfovibrio</taxon>
    </lineage>
</organism>
<keyword evidence="3" id="KW-0328">Glycosyltransferase</keyword>
<proteinExistence type="predicted"/>
<keyword evidence="10" id="KW-1185">Reference proteome</keyword>
<comment type="subcellular location">
    <subcellularLocation>
        <location evidence="1">Cell membrane</location>
    </subcellularLocation>
</comment>
<reference evidence="8 9" key="1">
    <citation type="submission" date="2016-11" db="EMBL/GenBank/DDBJ databases">
        <authorList>
            <person name="Varghese N."/>
            <person name="Submissions S."/>
        </authorList>
    </citation>
    <scope>NUCLEOTIDE SEQUENCE [LARGE SCALE GENOMIC DNA]</scope>
    <source>
        <strain evidence="8 9">DSM 17919</strain>
    </source>
</reference>
<dbReference type="SUPFAM" id="SSF53448">
    <property type="entry name" value="Nucleotide-diphospho-sugar transferases"/>
    <property type="match status" value="1"/>
</dbReference>
<dbReference type="CDD" id="cd02522">
    <property type="entry name" value="GT_2_like_a"/>
    <property type="match status" value="1"/>
</dbReference>
<evidence type="ECO:0000256" key="5">
    <source>
        <dbReference type="ARBA" id="ARBA00023136"/>
    </source>
</evidence>
<dbReference type="PANTHER" id="PTHR43646">
    <property type="entry name" value="GLYCOSYLTRANSFERASE"/>
    <property type="match status" value="1"/>
</dbReference>
<protein>
    <submittedName>
        <fullName evidence="7">TIGR04283 family arsenosugar biosynthesis glycosyltransferase</fullName>
    </submittedName>
    <submittedName>
        <fullName evidence="8">Transferase 2, rSAM/selenodomain-associated</fullName>
    </submittedName>
</protein>
<comment type="caution">
    <text evidence="8">The sequence shown here is derived from an EMBL/GenBank/DDBJ whole genome shotgun (WGS) entry which is preliminary data.</text>
</comment>
<feature type="domain" description="Glycosyltransferase 2-like" evidence="6">
    <location>
        <begin position="7"/>
        <end position="98"/>
    </location>
</feature>
<reference evidence="7 10" key="2">
    <citation type="submission" date="2024-07" db="EMBL/GenBank/DDBJ databases">
        <title>Active virus-host system and metabolic interactions in a Lokiarchaeon culture.</title>
        <authorList>
            <person name="Ponce Toledo R.I."/>
            <person name="Rodrigues Oliveira T."/>
            <person name="Schleper C."/>
        </authorList>
    </citation>
    <scope>NUCLEOTIDE SEQUENCE [LARGE SCALE GENOMIC DNA]</scope>
    <source>
        <strain evidence="7 10">B35</strain>
    </source>
</reference>
<dbReference type="EMBL" id="FQZR01000006">
    <property type="protein sequence ID" value="SHJ45971.1"/>
    <property type="molecule type" value="Genomic_DNA"/>
</dbReference>
<evidence type="ECO:0000256" key="4">
    <source>
        <dbReference type="ARBA" id="ARBA00022679"/>
    </source>
</evidence>
<evidence type="ECO:0000256" key="2">
    <source>
        <dbReference type="ARBA" id="ARBA00022475"/>
    </source>
</evidence>
<dbReference type="GO" id="GO:0016757">
    <property type="term" value="F:glycosyltransferase activity"/>
    <property type="evidence" value="ECO:0007669"/>
    <property type="project" value="UniProtKB-KW"/>
</dbReference>
<dbReference type="Proteomes" id="UP000184001">
    <property type="component" value="Unassembled WGS sequence"/>
</dbReference>
<dbReference type="GO" id="GO:0005886">
    <property type="term" value="C:plasma membrane"/>
    <property type="evidence" value="ECO:0007669"/>
    <property type="project" value="UniProtKB-SubCell"/>
</dbReference>
<dbReference type="RefSeq" id="WP_019999716.1">
    <property type="nucleotide sequence ID" value="NZ_CP192219.1"/>
</dbReference>